<evidence type="ECO:0000256" key="1">
    <source>
        <dbReference type="ARBA" id="ARBA00004141"/>
    </source>
</evidence>
<keyword evidence="3 6" id="KW-0812">Transmembrane</keyword>
<keyword evidence="5 6" id="KW-0472">Membrane</keyword>
<dbReference type="GO" id="GO:0071786">
    <property type="term" value="P:endoplasmic reticulum tubular network organization"/>
    <property type="evidence" value="ECO:0007669"/>
    <property type="project" value="TreeGrafter"/>
</dbReference>
<dbReference type="OrthoDB" id="5581259at2759"/>
<comment type="similarity">
    <text evidence="2">Belongs to the PER33/POM33 family.</text>
</comment>
<dbReference type="GO" id="GO:0005783">
    <property type="term" value="C:endoplasmic reticulum"/>
    <property type="evidence" value="ECO:0007669"/>
    <property type="project" value="TreeGrafter"/>
</dbReference>
<dbReference type="InParanoid" id="G8YTK6"/>
<dbReference type="STRING" id="559304.G8YTK6"/>
<dbReference type="AlphaFoldDB" id="G8YTK6"/>
<evidence type="ECO:0000256" key="6">
    <source>
        <dbReference type="SAM" id="Phobius"/>
    </source>
</evidence>
<dbReference type="EMBL" id="FO082058">
    <property type="protein sequence ID" value="CCE73257.1"/>
    <property type="molecule type" value="Genomic_DNA"/>
</dbReference>
<dbReference type="Pfam" id="PF03661">
    <property type="entry name" value="TMEM33_Pom33"/>
    <property type="match status" value="1"/>
</dbReference>
<organism evidence="7 8">
    <name type="scientific">Pichia sorbitophila (strain ATCC MYA-4447 / BCRC 22081 / CBS 7064 / NBRC 10061 / NRRL Y-12695)</name>
    <name type="common">Hybrid yeast</name>
    <dbReference type="NCBI Taxonomy" id="559304"/>
    <lineage>
        <taxon>Eukaryota</taxon>
        <taxon>Fungi</taxon>
        <taxon>Dikarya</taxon>
        <taxon>Ascomycota</taxon>
        <taxon>Saccharomycotina</taxon>
        <taxon>Pichiomycetes</taxon>
        <taxon>Debaryomycetaceae</taxon>
        <taxon>Millerozyma</taxon>
    </lineage>
</organism>
<proteinExistence type="inferred from homology"/>
<dbReference type="InterPro" id="IPR005344">
    <property type="entry name" value="TMEM33/Pom33"/>
</dbReference>
<sequence>MSEQRGDQNGGSCIQVLLKVARTQKFYWFLGHVSELAFFVLNALFSLYSRSVKYYRLALLSVIFTYGIVVKEIHFRRQGLAAIRKRDVRVGLIRDENVQYLLIAVIFYFTSPITGGVSGGLYPFSIYSVFHVLTYFQSTLLPSSPISPPLRQQLDASITNFTTSFSQRALYIAANAEFFWLSSFVLFVPFALFYLLRSPLYTITNAFVFVSVIAFLKVRYETNQYFKVIVSSWDMRINQVLLSGKLPPSLNELYNIRIKGLIHKITDPIQLPALTSSKKTT</sequence>
<feature type="transmembrane region" description="Helical" evidence="6">
    <location>
        <begin position="54"/>
        <end position="76"/>
    </location>
</feature>
<evidence type="ECO:0000256" key="5">
    <source>
        <dbReference type="ARBA" id="ARBA00023136"/>
    </source>
</evidence>
<dbReference type="HOGENOM" id="CLU_065417_3_0_1"/>
<dbReference type="GO" id="GO:0061024">
    <property type="term" value="P:membrane organization"/>
    <property type="evidence" value="ECO:0007669"/>
    <property type="project" value="TreeGrafter"/>
</dbReference>
<evidence type="ECO:0000313" key="8">
    <source>
        <dbReference type="Proteomes" id="UP000005222"/>
    </source>
</evidence>
<name>G8YTK6_PICSO</name>
<keyword evidence="8" id="KW-1185">Reference proteome</keyword>
<dbReference type="InterPro" id="IPR051645">
    <property type="entry name" value="PER33/POM33_regulator"/>
</dbReference>
<accession>G8YTK6</accession>
<comment type="subcellular location">
    <subcellularLocation>
        <location evidence="1">Membrane</location>
        <topology evidence="1">Multi-pass membrane protein</topology>
    </subcellularLocation>
</comment>
<evidence type="ECO:0000313" key="7">
    <source>
        <dbReference type="EMBL" id="CCE73257.1"/>
    </source>
</evidence>
<feature type="transmembrane region" description="Helical" evidence="6">
    <location>
        <begin position="200"/>
        <end position="218"/>
    </location>
</feature>
<dbReference type="OMA" id="YAHFLRM"/>
<dbReference type="Proteomes" id="UP000005222">
    <property type="component" value="Chromosome B"/>
</dbReference>
<dbReference type="PANTHER" id="PTHR12703:SF4">
    <property type="entry name" value="TRANSMEMBRANE PROTEIN 33"/>
    <property type="match status" value="1"/>
</dbReference>
<evidence type="ECO:0000256" key="2">
    <source>
        <dbReference type="ARBA" id="ARBA00007322"/>
    </source>
</evidence>
<dbReference type="PANTHER" id="PTHR12703">
    <property type="entry name" value="TRANSMEMBRANE PROTEIN 33"/>
    <property type="match status" value="1"/>
</dbReference>
<dbReference type="eggNOG" id="KOG4002">
    <property type="taxonomic scope" value="Eukaryota"/>
</dbReference>
<gene>
    <name evidence="7" type="primary">Piso0_000287</name>
    <name evidence="7" type="ORF">GNLVRS01_PISO0B06095g</name>
</gene>
<feature type="transmembrane region" description="Helical" evidence="6">
    <location>
        <begin position="97"/>
        <end position="115"/>
    </location>
</feature>
<keyword evidence="4 6" id="KW-1133">Transmembrane helix</keyword>
<feature type="transmembrane region" description="Helical" evidence="6">
    <location>
        <begin position="26"/>
        <end position="48"/>
    </location>
</feature>
<evidence type="ECO:0000256" key="3">
    <source>
        <dbReference type="ARBA" id="ARBA00022692"/>
    </source>
</evidence>
<dbReference type="GO" id="GO:0016020">
    <property type="term" value="C:membrane"/>
    <property type="evidence" value="ECO:0007669"/>
    <property type="project" value="UniProtKB-SubCell"/>
</dbReference>
<evidence type="ECO:0000256" key="4">
    <source>
        <dbReference type="ARBA" id="ARBA00022989"/>
    </source>
</evidence>
<reference evidence="7 8" key="1">
    <citation type="journal article" date="2012" name="G3 (Bethesda)">
        <title>Pichia sorbitophila, an interspecies yeast hybrid reveals early steps of genome resolution following polyploidization.</title>
        <authorList>
            <person name="Leh Louis V."/>
            <person name="Despons L."/>
            <person name="Friedrich A."/>
            <person name="Martin T."/>
            <person name="Durrens P."/>
            <person name="Casaregola S."/>
            <person name="Neuveglise C."/>
            <person name="Fairhead C."/>
            <person name="Marck C."/>
            <person name="Cruz J.A."/>
            <person name="Straub M.L."/>
            <person name="Kugler V."/>
            <person name="Sacerdot C."/>
            <person name="Uzunov Z."/>
            <person name="Thierry A."/>
            <person name="Weiss S."/>
            <person name="Bleykasten C."/>
            <person name="De Montigny J."/>
            <person name="Jacques N."/>
            <person name="Jung P."/>
            <person name="Lemaire M."/>
            <person name="Mallet S."/>
            <person name="Morel G."/>
            <person name="Richard G.F."/>
            <person name="Sarkar A."/>
            <person name="Savel G."/>
            <person name="Schacherer J."/>
            <person name="Seret M.L."/>
            <person name="Talla E."/>
            <person name="Samson G."/>
            <person name="Jubin C."/>
            <person name="Poulain J."/>
            <person name="Vacherie B."/>
            <person name="Barbe V."/>
            <person name="Pelletier E."/>
            <person name="Sherman D.J."/>
            <person name="Westhof E."/>
            <person name="Weissenbach J."/>
            <person name="Baret P.V."/>
            <person name="Wincker P."/>
            <person name="Gaillardin C."/>
            <person name="Dujon B."/>
            <person name="Souciet J.L."/>
        </authorList>
    </citation>
    <scope>NUCLEOTIDE SEQUENCE [LARGE SCALE GENOMIC DNA]</scope>
    <source>
        <strain evidence="8">ATCC MYA-4447 / BCRC 22081 / CBS 7064 / NBRC 10061 / NRRL Y-12695</strain>
    </source>
</reference>
<protein>
    <submittedName>
        <fullName evidence="7">Piso0_000287 protein</fullName>
    </submittedName>
</protein>